<evidence type="ECO:0000256" key="2">
    <source>
        <dbReference type="ARBA" id="ARBA00022606"/>
    </source>
</evidence>
<evidence type="ECO:0000313" key="11">
    <source>
        <dbReference type="Ensembl" id="ENSSPUP00000014025.1"/>
    </source>
</evidence>
<keyword evidence="2" id="KW-0716">Sensory transduction</keyword>
<protein>
    <recommendedName>
        <fullName evidence="1">Guanylyl cyclase-activating protein 2</fullName>
    </recommendedName>
    <alternativeName>
        <fullName evidence="9">Guanylate cyclase activator 1B</fullName>
    </alternativeName>
</protein>
<dbReference type="GO" id="GO:0008048">
    <property type="term" value="F:calcium sensitive guanylate cyclase activator activity"/>
    <property type="evidence" value="ECO:0007669"/>
    <property type="project" value="TreeGrafter"/>
</dbReference>
<organism evidence="11 12">
    <name type="scientific">Sphenodon punctatus</name>
    <name type="common">Tuatara</name>
    <name type="synonym">Hatteria punctata</name>
    <dbReference type="NCBI Taxonomy" id="8508"/>
    <lineage>
        <taxon>Eukaryota</taxon>
        <taxon>Metazoa</taxon>
        <taxon>Chordata</taxon>
        <taxon>Craniata</taxon>
        <taxon>Vertebrata</taxon>
        <taxon>Euteleostomi</taxon>
        <taxon>Lepidosauria</taxon>
        <taxon>Sphenodontia</taxon>
        <taxon>Sphenodontidae</taxon>
        <taxon>Sphenodon</taxon>
    </lineage>
</organism>
<dbReference type="GO" id="GO:0007601">
    <property type="term" value="P:visual perception"/>
    <property type="evidence" value="ECO:0007669"/>
    <property type="project" value="UniProtKB-KW"/>
</dbReference>
<dbReference type="PROSITE" id="PS00018">
    <property type="entry name" value="EF_HAND_1"/>
    <property type="match status" value="3"/>
</dbReference>
<keyword evidence="4" id="KW-0479">Metal-binding</keyword>
<sequence>MGQYQTCNMKGIDVAELQELYKKFVLECPSGGLYLHEFKQFFGIFSHSEASEYAESAFQSFDRNGDNMIDFLEYVAVLNLLLRGKLEHKLKWSFKVYDTDGNGYIDKEELRKIIKIIYDVKKRWARNTDIQNLPLDEVCDRIFQLMDENRDGKLSLKEFIEGAQKDSWVLEMLQLDINPTEWIHEQQKKRKDFCNATAKDQTPK</sequence>
<dbReference type="Pfam" id="PF13202">
    <property type="entry name" value="EF-hand_5"/>
    <property type="match status" value="1"/>
</dbReference>
<evidence type="ECO:0000259" key="10">
    <source>
        <dbReference type="PROSITE" id="PS50222"/>
    </source>
</evidence>
<dbReference type="Gene3D" id="1.10.238.10">
    <property type="entry name" value="EF-hand"/>
    <property type="match status" value="2"/>
</dbReference>
<evidence type="ECO:0000256" key="5">
    <source>
        <dbReference type="ARBA" id="ARBA00022737"/>
    </source>
</evidence>
<evidence type="ECO:0000256" key="6">
    <source>
        <dbReference type="ARBA" id="ARBA00022837"/>
    </source>
</evidence>
<dbReference type="Ensembl" id="ENSSPUT00000014962.1">
    <property type="protein sequence ID" value="ENSSPUP00000014025.1"/>
    <property type="gene ID" value="ENSSPUG00000010817.1"/>
</dbReference>
<dbReference type="Pfam" id="PF13499">
    <property type="entry name" value="EF-hand_7"/>
    <property type="match status" value="1"/>
</dbReference>
<dbReference type="GO" id="GO:0120199">
    <property type="term" value="C:cone photoreceptor outer segment"/>
    <property type="evidence" value="ECO:0007669"/>
    <property type="project" value="TreeGrafter"/>
</dbReference>
<dbReference type="GO" id="GO:0001917">
    <property type="term" value="C:photoreceptor inner segment"/>
    <property type="evidence" value="ECO:0007669"/>
    <property type="project" value="TreeGrafter"/>
</dbReference>
<dbReference type="InterPro" id="IPR028846">
    <property type="entry name" value="Recoverin"/>
</dbReference>
<dbReference type="InterPro" id="IPR018247">
    <property type="entry name" value="EF_Hand_1_Ca_BS"/>
</dbReference>
<evidence type="ECO:0000256" key="3">
    <source>
        <dbReference type="ARBA" id="ARBA00022707"/>
    </source>
</evidence>
<dbReference type="SUPFAM" id="SSF47473">
    <property type="entry name" value="EF-hand"/>
    <property type="match status" value="1"/>
</dbReference>
<feature type="domain" description="EF-hand" evidence="10">
    <location>
        <begin position="85"/>
        <end position="120"/>
    </location>
</feature>
<reference evidence="11" key="1">
    <citation type="submission" date="2025-08" db="UniProtKB">
        <authorList>
            <consortium name="Ensembl"/>
        </authorList>
    </citation>
    <scope>IDENTIFICATION</scope>
</reference>
<keyword evidence="8" id="KW-0844">Vision</keyword>
<reference evidence="11" key="2">
    <citation type="submission" date="2025-09" db="UniProtKB">
        <authorList>
            <consortium name="Ensembl"/>
        </authorList>
    </citation>
    <scope>IDENTIFICATION</scope>
</reference>
<proteinExistence type="predicted"/>
<dbReference type="PANTHER" id="PTHR23055:SF11">
    <property type="entry name" value="GUANYLYL CYCLASE-ACTIVATING PROTEIN 2"/>
    <property type="match status" value="1"/>
</dbReference>
<dbReference type="AlphaFoldDB" id="A0A8D0H4H8"/>
<keyword evidence="12" id="KW-1185">Reference proteome</keyword>
<dbReference type="OMA" id="MNPAGWV"/>
<keyword evidence="5" id="KW-0677">Repeat</keyword>
<dbReference type="InterPro" id="IPR002048">
    <property type="entry name" value="EF_hand_dom"/>
</dbReference>
<evidence type="ECO:0000256" key="9">
    <source>
        <dbReference type="ARBA" id="ARBA00033142"/>
    </source>
</evidence>
<dbReference type="SMART" id="SM00054">
    <property type="entry name" value="EFh"/>
    <property type="match status" value="3"/>
</dbReference>
<dbReference type="PROSITE" id="PS50222">
    <property type="entry name" value="EF_HAND_2"/>
    <property type="match status" value="3"/>
</dbReference>
<feature type="domain" description="EF-hand" evidence="10">
    <location>
        <begin position="49"/>
        <end position="84"/>
    </location>
</feature>
<dbReference type="GO" id="GO:0005509">
    <property type="term" value="F:calcium ion binding"/>
    <property type="evidence" value="ECO:0007669"/>
    <property type="project" value="InterPro"/>
</dbReference>
<dbReference type="PRINTS" id="PR00450">
    <property type="entry name" value="RECOVERIN"/>
</dbReference>
<dbReference type="PANTHER" id="PTHR23055">
    <property type="entry name" value="CALCIUM BINDING PROTEINS"/>
    <property type="match status" value="1"/>
</dbReference>
<dbReference type="GeneTree" id="ENSGT00940000157530"/>
<keyword evidence="3" id="KW-0519">Myristate</keyword>
<feature type="domain" description="EF-hand" evidence="10">
    <location>
        <begin position="134"/>
        <end position="169"/>
    </location>
</feature>
<dbReference type="Proteomes" id="UP000694392">
    <property type="component" value="Unplaced"/>
</dbReference>
<evidence type="ECO:0000256" key="7">
    <source>
        <dbReference type="ARBA" id="ARBA00023288"/>
    </source>
</evidence>
<keyword evidence="6" id="KW-0106">Calcium</keyword>
<evidence type="ECO:0000256" key="8">
    <source>
        <dbReference type="ARBA" id="ARBA00023305"/>
    </source>
</evidence>
<name>A0A8D0H4H8_SPHPU</name>
<keyword evidence="7" id="KW-0449">Lipoprotein</keyword>
<evidence type="ECO:0000256" key="4">
    <source>
        <dbReference type="ARBA" id="ARBA00022723"/>
    </source>
</evidence>
<evidence type="ECO:0000313" key="12">
    <source>
        <dbReference type="Proteomes" id="UP000694392"/>
    </source>
</evidence>
<accession>A0A8D0H4H8</accession>
<dbReference type="CDD" id="cd00051">
    <property type="entry name" value="EFh"/>
    <property type="match status" value="2"/>
</dbReference>
<dbReference type="InterPro" id="IPR011992">
    <property type="entry name" value="EF-hand-dom_pair"/>
</dbReference>
<dbReference type="FunFam" id="1.10.238.10:FF:000052">
    <property type="entry name" value="Guanylate cyclase activator 1A"/>
    <property type="match status" value="1"/>
</dbReference>
<evidence type="ECO:0000256" key="1">
    <source>
        <dbReference type="ARBA" id="ARBA00014954"/>
    </source>
</evidence>